<dbReference type="Proteomes" id="UP000092607">
    <property type="component" value="Unassembled WGS sequence"/>
</dbReference>
<dbReference type="OrthoDB" id="9798990at2"/>
<evidence type="ECO:0000259" key="1">
    <source>
        <dbReference type="Pfam" id="PF01850"/>
    </source>
</evidence>
<evidence type="ECO:0000313" key="2">
    <source>
        <dbReference type="EMBL" id="OBX62689.1"/>
    </source>
</evidence>
<dbReference type="SUPFAM" id="SSF88723">
    <property type="entry name" value="PIN domain-like"/>
    <property type="match status" value="1"/>
</dbReference>
<dbReference type="Gene3D" id="3.40.50.1010">
    <property type="entry name" value="5'-nuclease"/>
    <property type="match status" value="1"/>
</dbReference>
<dbReference type="InterPro" id="IPR041705">
    <property type="entry name" value="PIN_Sll0205"/>
</dbReference>
<dbReference type="Pfam" id="PF01850">
    <property type="entry name" value="PIN"/>
    <property type="match status" value="1"/>
</dbReference>
<proteinExistence type="predicted"/>
<evidence type="ECO:0000313" key="3">
    <source>
        <dbReference type="Proteomes" id="UP000092607"/>
    </source>
</evidence>
<gene>
    <name evidence="2" type="ORF">A9309_07055</name>
</gene>
<accession>A0A1B8Q1W3</accession>
<dbReference type="InterPro" id="IPR052919">
    <property type="entry name" value="TA_system_RNase"/>
</dbReference>
<dbReference type="RefSeq" id="WP_065255508.1">
    <property type="nucleotide sequence ID" value="NZ_JARDJM010000010.1"/>
</dbReference>
<dbReference type="AlphaFoldDB" id="A0A1B8Q1W3"/>
<sequence length="129" mass="15104">MAKYLLDTQIFIWANQEPTKIPNSIKRILSQNHHTFYLSMASIWEMQIKIQLDKLQLKPNLSTALKIIQDKGIYEILPITQTHILNLQTLEFHHKDPFDRMIISQAMCEHLTVLTVDSEIVKYPIECIS</sequence>
<dbReference type="PANTHER" id="PTHR36173">
    <property type="entry name" value="RIBONUCLEASE VAPC16-RELATED"/>
    <property type="match status" value="1"/>
</dbReference>
<feature type="domain" description="PIN" evidence="1">
    <location>
        <begin position="4"/>
        <end position="123"/>
    </location>
</feature>
<name>A0A1B8Q1W3_MORLA</name>
<dbReference type="CDD" id="cd09872">
    <property type="entry name" value="PIN_Sll0205-like"/>
    <property type="match status" value="1"/>
</dbReference>
<dbReference type="EMBL" id="LZMS01000059">
    <property type="protein sequence ID" value="OBX62689.1"/>
    <property type="molecule type" value="Genomic_DNA"/>
</dbReference>
<reference evidence="2 3" key="1">
    <citation type="submission" date="2016-06" db="EMBL/GenBank/DDBJ databases">
        <title>Draft genome of Moraxella lacunata CCUG 57757A.</title>
        <authorList>
            <person name="Salva-Serra F."/>
            <person name="Engstrom-Jakobsson H."/>
            <person name="Thorell K."/>
            <person name="Gonzales-Siles L."/>
            <person name="Karlsson R."/>
            <person name="Boulund F."/>
            <person name="Engstrand L."/>
            <person name="Kristiansson E."/>
            <person name="Moore E."/>
        </authorList>
    </citation>
    <scope>NUCLEOTIDE SEQUENCE [LARGE SCALE GENOMIC DNA]</scope>
    <source>
        <strain evidence="2 3">CCUG 57757A</strain>
    </source>
</reference>
<dbReference type="InterPro" id="IPR002716">
    <property type="entry name" value="PIN_dom"/>
</dbReference>
<comment type="caution">
    <text evidence="2">The sequence shown here is derived from an EMBL/GenBank/DDBJ whole genome shotgun (WGS) entry which is preliminary data.</text>
</comment>
<dbReference type="PANTHER" id="PTHR36173:SF2">
    <property type="entry name" value="RIBONUCLEASE VAPC16"/>
    <property type="match status" value="1"/>
</dbReference>
<organism evidence="2 3">
    <name type="scientific">Moraxella lacunata</name>
    <dbReference type="NCBI Taxonomy" id="477"/>
    <lineage>
        <taxon>Bacteria</taxon>
        <taxon>Pseudomonadati</taxon>
        <taxon>Pseudomonadota</taxon>
        <taxon>Gammaproteobacteria</taxon>
        <taxon>Moraxellales</taxon>
        <taxon>Moraxellaceae</taxon>
        <taxon>Moraxella</taxon>
    </lineage>
</organism>
<protein>
    <recommendedName>
        <fullName evidence="1">PIN domain-containing protein</fullName>
    </recommendedName>
</protein>
<dbReference type="InterPro" id="IPR029060">
    <property type="entry name" value="PIN-like_dom_sf"/>
</dbReference>